<evidence type="ECO:0000313" key="10">
    <source>
        <dbReference type="EMBL" id="OQU83034.1"/>
    </source>
</evidence>
<dbReference type="STRING" id="4558.A0A1Z5RH18"/>
<dbReference type="PRINTS" id="PR00385">
    <property type="entry name" value="P450"/>
</dbReference>
<name>A0A1Z5RH18_SORBI</name>
<comment type="similarity">
    <text evidence="2">Belongs to the cytochrome P450 family.</text>
</comment>
<evidence type="ECO:0000256" key="7">
    <source>
        <dbReference type="ARBA" id="ARBA00023033"/>
    </source>
</evidence>
<dbReference type="OrthoDB" id="2789670at2759"/>
<evidence type="ECO:0000256" key="6">
    <source>
        <dbReference type="ARBA" id="ARBA00023004"/>
    </source>
</evidence>
<evidence type="ECO:0008006" key="12">
    <source>
        <dbReference type="Google" id="ProtNLM"/>
    </source>
</evidence>
<keyword evidence="9" id="KW-1133">Transmembrane helix</keyword>
<dbReference type="GO" id="GO:0016491">
    <property type="term" value="F:oxidoreductase activity"/>
    <property type="evidence" value="ECO:0000318"/>
    <property type="project" value="GO_Central"/>
</dbReference>
<keyword evidence="6 8" id="KW-0408">Iron</keyword>
<evidence type="ECO:0000256" key="9">
    <source>
        <dbReference type="SAM" id="Phobius"/>
    </source>
</evidence>
<keyword evidence="9" id="KW-0472">Membrane</keyword>
<dbReference type="PANTHER" id="PTHR47955:SF19">
    <property type="entry name" value="CYTOCHROME P450 71A9-LIKE ISOFORM X1"/>
    <property type="match status" value="1"/>
</dbReference>
<dbReference type="CDD" id="cd11072">
    <property type="entry name" value="CYP71-like"/>
    <property type="match status" value="1"/>
</dbReference>
<reference evidence="11" key="2">
    <citation type="journal article" date="2018" name="Plant J.">
        <title>The Sorghum bicolor reference genome: improved assembly, gene annotations, a transcriptome atlas, and signatures of genome organization.</title>
        <authorList>
            <person name="McCormick R.F."/>
            <person name="Truong S.K."/>
            <person name="Sreedasyam A."/>
            <person name="Jenkins J."/>
            <person name="Shu S."/>
            <person name="Sims D."/>
            <person name="Kennedy M."/>
            <person name="Amirebrahimi M."/>
            <person name="Weers B.D."/>
            <person name="McKinley B."/>
            <person name="Mattison A."/>
            <person name="Morishige D.T."/>
            <person name="Grimwood J."/>
            <person name="Schmutz J."/>
            <person name="Mullet J.E."/>
        </authorList>
    </citation>
    <scope>NUCLEOTIDE SEQUENCE [LARGE SCALE GENOMIC DNA]</scope>
    <source>
        <strain evidence="11">cv. BTx623</strain>
    </source>
</reference>
<keyword evidence="5" id="KW-0560">Oxidoreductase</keyword>
<dbReference type="GO" id="GO:0016705">
    <property type="term" value="F:oxidoreductase activity, acting on paired donors, with incorporation or reduction of molecular oxygen"/>
    <property type="evidence" value="ECO:0007669"/>
    <property type="project" value="InterPro"/>
</dbReference>
<dbReference type="AlphaFoldDB" id="A0A1Z5RH18"/>
<dbReference type="Gene3D" id="1.10.630.10">
    <property type="entry name" value="Cytochrome P450"/>
    <property type="match status" value="1"/>
</dbReference>
<dbReference type="Proteomes" id="UP000000768">
    <property type="component" value="Chromosome 5"/>
</dbReference>
<dbReference type="ExpressionAtlas" id="A0A1Z5RH18">
    <property type="expression patterns" value="baseline and differential"/>
</dbReference>
<accession>A0A1Z5RH18</accession>
<proteinExistence type="inferred from homology"/>
<sequence length="547" mass="59410">MMAETTLAVSVWYTLLLCLLAGVAVLLTLKTKSIASGHGAGGVNLPPGPRPLPVMGNLHSLLGALPHHAMRALARRYGDVVLLRLGHVPTVVVSSPEAAREVLRTHDAVVSNRPLYVTADILSYGGQNIAFAPSGSPHWKELRRLCATELLSPRRVLSFRPIREEEAASLVRSIATAAASSSSPAVVNVSERVKVLMNDVLMRCAVGDRCPMRDEYIAALDEALRLLAGFNLVDLFPRSRLAGALGAGALRAAREVHDRVHRIVQAIIHDHASKAANNDGEGSGDDDDDDILDVLLRLQRDGGLETVLTTEVVCAVLFFQFFHQDVFAAGSETTATTTIWAMSELAKNPSVMQRAQSEVRRVLQGKTRVAEADIQGRRLPYLQAVIRETLRLHPPLPLILPRSCAEPITIMGHDVPAGTTVFVNAWAIGRDERWWPDAGEFKPERFDGDGDGEGMVDFSGGDFRFLPGGGGRRMCPGLTFGMANIEMALVSLLYHFDWELPGGADPGELDMDEAYGITARRKTDLVLKATPFVCPHELVNSFPCTFS</sequence>
<keyword evidence="9" id="KW-0812">Transmembrane</keyword>
<evidence type="ECO:0000256" key="8">
    <source>
        <dbReference type="PIRSR" id="PIRSR602401-1"/>
    </source>
</evidence>
<dbReference type="InterPro" id="IPR001128">
    <property type="entry name" value="Cyt_P450"/>
</dbReference>
<dbReference type="Gramene" id="OQU83034">
    <property type="protein sequence ID" value="OQU83034"/>
    <property type="gene ID" value="SORBI_3005G064900"/>
</dbReference>
<evidence type="ECO:0000256" key="3">
    <source>
        <dbReference type="ARBA" id="ARBA00022617"/>
    </source>
</evidence>
<evidence type="ECO:0000256" key="1">
    <source>
        <dbReference type="ARBA" id="ARBA00001971"/>
    </source>
</evidence>
<dbReference type="GO" id="GO:0004497">
    <property type="term" value="F:monooxygenase activity"/>
    <property type="evidence" value="ECO:0007669"/>
    <property type="project" value="UniProtKB-KW"/>
</dbReference>
<feature type="transmembrane region" description="Helical" evidence="9">
    <location>
        <begin position="12"/>
        <end position="29"/>
    </location>
</feature>
<dbReference type="InterPro" id="IPR002401">
    <property type="entry name" value="Cyt_P450_E_grp-I"/>
</dbReference>
<keyword evidence="4 8" id="KW-0479">Metal-binding</keyword>
<dbReference type="InParanoid" id="A0A1Z5RH18"/>
<dbReference type="Pfam" id="PF00067">
    <property type="entry name" value="p450"/>
    <property type="match status" value="1"/>
</dbReference>
<dbReference type="PANTHER" id="PTHR47955">
    <property type="entry name" value="CYTOCHROME P450 FAMILY 71 PROTEIN"/>
    <property type="match status" value="1"/>
</dbReference>
<evidence type="ECO:0000256" key="2">
    <source>
        <dbReference type="ARBA" id="ARBA00010617"/>
    </source>
</evidence>
<evidence type="ECO:0000313" key="11">
    <source>
        <dbReference type="Proteomes" id="UP000000768"/>
    </source>
</evidence>
<dbReference type="SUPFAM" id="SSF48264">
    <property type="entry name" value="Cytochrome P450"/>
    <property type="match status" value="1"/>
</dbReference>
<evidence type="ECO:0000256" key="4">
    <source>
        <dbReference type="ARBA" id="ARBA00022723"/>
    </source>
</evidence>
<organism evidence="10 11">
    <name type="scientific">Sorghum bicolor</name>
    <name type="common">Sorghum</name>
    <name type="synonym">Sorghum vulgare</name>
    <dbReference type="NCBI Taxonomy" id="4558"/>
    <lineage>
        <taxon>Eukaryota</taxon>
        <taxon>Viridiplantae</taxon>
        <taxon>Streptophyta</taxon>
        <taxon>Embryophyta</taxon>
        <taxon>Tracheophyta</taxon>
        <taxon>Spermatophyta</taxon>
        <taxon>Magnoliopsida</taxon>
        <taxon>Liliopsida</taxon>
        <taxon>Poales</taxon>
        <taxon>Poaceae</taxon>
        <taxon>PACMAD clade</taxon>
        <taxon>Panicoideae</taxon>
        <taxon>Andropogonodae</taxon>
        <taxon>Andropogoneae</taxon>
        <taxon>Sorghinae</taxon>
        <taxon>Sorghum</taxon>
    </lineage>
</organism>
<dbReference type="FunCoup" id="A0A1Z5RH18">
    <property type="interactions" value="12"/>
</dbReference>
<dbReference type="FunFam" id="1.10.630.10:FF:000064">
    <property type="entry name" value="Cytochrome P450 monooxygenase"/>
    <property type="match status" value="1"/>
</dbReference>
<comment type="cofactor">
    <cofactor evidence="1 8">
        <name>heme</name>
        <dbReference type="ChEBI" id="CHEBI:30413"/>
    </cofactor>
</comment>
<gene>
    <name evidence="10" type="ORF">SORBI_3005G064900</name>
</gene>
<keyword evidence="11" id="KW-1185">Reference proteome</keyword>
<dbReference type="PRINTS" id="PR00463">
    <property type="entry name" value="EP450I"/>
</dbReference>
<keyword evidence="7" id="KW-0503">Monooxygenase</keyword>
<feature type="binding site" description="axial binding residue" evidence="8">
    <location>
        <position position="475"/>
    </location>
    <ligand>
        <name>heme</name>
        <dbReference type="ChEBI" id="CHEBI:30413"/>
    </ligand>
    <ligandPart>
        <name>Fe</name>
        <dbReference type="ChEBI" id="CHEBI:18248"/>
    </ligandPart>
</feature>
<dbReference type="GO" id="GO:0020037">
    <property type="term" value="F:heme binding"/>
    <property type="evidence" value="ECO:0007669"/>
    <property type="project" value="InterPro"/>
</dbReference>
<reference evidence="10 11" key="1">
    <citation type="journal article" date="2009" name="Nature">
        <title>The Sorghum bicolor genome and the diversification of grasses.</title>
        <authorList>
            <person name="Paterson A.H."/>
            <person name="Bowers J.E."/>
            <person name="Bruggmann R."/>
            <person name="Dubchak I."/>
            <person name="Grimwood J."/>
            <person name="Gundlach H."/>
            <person name="Haberer G."/>
            <person name="Hellsten U."/>
            <person name="Mitros T."/>
            <person name="Poliakov A."/>
            <person name="Schmutz J."/>
            <person name="Spannagl M."/>
            <person name="Tang H."/>
            <person name="Wang X."/>
            <person name="Wicker T."/>
            <person name="Bharti A.K."/>
            <person name="Chapman J."/>
            <person name="Feltus F.A."/>
            <person name="Gowik U."/>
            <person name="Grigoriev I.V."/>
            <person name="Lyons E."/>
            <person name="Maher C.A."/>
            <person name="Martis M."/>
            <person name="Narechania A."/>
            <person name="Otillar R.P."/>
            <person name="Penning B.W."/>
            <person name="Salamov A.A."/>
            <person name="Wang Y."/>
            <person name="Zhang L."/>
            <person name="Carpita N.C."/>
            <person name="Freeling M."/>
            <person name="Gingle A.R."/>
            <person name="Hash C.T."/>
            <person name="Keller B."/>
            <person name="Klein P."/>
            <person name="Kresovich S."/>
            <person name="McCann M.C."/>
            <person name="Ming R."/>
            <person name="Peterson D.G."/>
            <person name="Mehboob-ur-Rahman"/>
            <person name="Ware D."/>
            <person name="Westhoff P."/>
            <person name="Mayer K.F."/>
            <person name="Messing J."/>
            <person name="Rokhsar D.S."/>
        </authorList>
    </citation>
    <scope>NUCLEOTIDE SEQUENCE [LARGE SCALE GENOMIC DNA]</scope>
    <source>
        <strain evidence="11">cv. BTx623</strain>
    </source>
</reference>
<evidence type="ECO:0000256" key="5">
    <source>
        <dbReference type="ARBA" id="ARBA00023002"/>
    </source>
</evidence>
<dbReference type="GO" id="GO:0005506">
    <property type="term" value="F:iron ion binding"/>
    <property type="evidence" value="ECO:0007669"/>
    <property type="project" value="InterPro"/>
</dbReference>
<protein>
    <recommendedName>
        <fullName evidence="12">Cytochrome P450</fullName>
    </recommendedName>
</protein>
<dbReference type="EMBL" id="CM000764">
    <property type="protein sequence ID" value="OQU83034.1"/>
    <property type="molecule type" value="Genomic_DNA"/>
</dbReference>
<keyword evidence="3 8" id="KW-0349">Heme</keyword>
<dbReference type="InterPro" id="IPR036396">
    <property type="entry name" value="Cyt_P450_sf"/>
</dbReference>